<evidence type="ECO:0000256" key="2">
    <source>
        <dbReference type="ARBA" id="ARBA00022840"/>
    </source>
</evidence>
<dbReference type="PANTHER" id="PTHR10606:SF44">
    <property type="entry name" value="6-PHOSPHOFRUCTO 2-KINASE_FRUCTOSE 2,6-BISPHOSPHATASE LONG FORM"/>
    <property type="match status" value="1"/>
</dbReference>
<sequence>MPTAFSPLVDAVDHPHPPDHASHSPHHPTQMRAQQPTFNTKKLCIVMVGLPARGKTHIAQCLQRYLNWLGFKTAVFNVGNYRRMMLGGNQPADFFDPENQQGVRARMELAVECMNDMVEWFSNGGLVGIYDATNSTKIRRSMVKTRLENVGVRVLFLESLCTDPNIVEKNIIETKLRSPDYRHADPEEAVSDFKKRIELYNNSSETVEDSENTSYIKIVNVGRQMILNDIQGFAQGKIVSFLLNSHIMARSIYLSRHGESEWNVTGQLGGDPKLTDRGRAYAQCLSKFIDAEFTKKGKELPLVWTSQLQRTRQTVEHIPTMNVRWRALNEIDAGICEGMTYESVADKLPQVARARKHDKLKYRYPGGESYVDVITRLEPVILEVERQRGPVLIVAHNAVIRAIYAYFMGKSQEECPYIDIPLHTVFRLTTRAYGAEEQLFPLEVAHTYQNKTPESCDSSDEQAERANDNTVTQLENGLHDTKIG</sequence>
<dbReference type="GO" id="GO:0006003">
    <property type="term" value="P:fructose 2,6-bisphosphate metabolic process"/>
    <property type="evidence" value="ECO:0007669"/>
    <property type="project" value="InterPro"/>
</dbReference>
<dbReference type="GO" id="GO:0005829">
    <property type="term" value="C:cytosol"/>
    <property type="evidence" value="ECO:0007669"/>
    <property type="project" value="TreeGrafter"/>
</dbReference>
<dbReference type="RefSeq" id="XP_005716137.1">
    <property type="nucleotide sequence ID" value="XM_005716080.1"/>
</dbReference>
<keyword evidence="6" id="KW-0808">Transferase</keyword>
<dbReference type="InterPro" id="IPR029033">
    <property type="entry name" value="His_PPase_superfam"/>
</dbReference>
<dbReference type="InterPro" id="IPR001345">
    <property type="entry name" value="PG/BPGM_mutase_AS"/>
</dbReference>
<dbReference type="InterPro" id="IPR003094">
    <property type="entry name" value="6Pfruct_kin"/>
</dbReference>
<dbReference type="Gramene" id="CDF36318">
    <property type="protein sequence ID" value="CDF36318"/>
    <property type="gene ID" value="CHC_T00009308001"/>
</dbReference>
<dbReference type="KEGG" id="ccp:CHC_T00009308001"/>
<dbReference type="AlphaFoldDB" id="R7QEV4"/>
<keyword evidence="7" id="KW-1185">Reference proteome</keyword>
<dbReference type="GO" id="GO:0004331">
    <property type="term" value="F:fructose-2,6-bisphosphate 2-phosphatase activity"/>
    <property type="evidence" value="ECO:0007669"/>
    <property type="project" value="TreeGrafter"/>
</dbReference>
<dbReference type="OMA" id="RWIQERC"/>
<evidence type="ECO:0000259" key="5">
    <source>
        <dbReference type="Pfam" id="PF01591"/>
    </source>
</evidence>
<keyword evidence="1" id="KW-0547">Nucleotide-binding</keyword>
<dbReference type="InterPro" id="IPR013079">
    <property type="entry name" value="6Phosfructo_kin"/>
</dbReference>
<protein>
    <submittedName>
        <fullName evidence="6">6-phosphofructo-2-kinase/fructose-2, 6-biphosphatase 4</fullName>
    </submittedName>
</protein>
<feature type="compositionally biased region" description="Basic and acidic residues" evidence="4">
    <location>
        <begin position="11"/>
        <end position="22"/>
    </location>
</feature>
<evidence type="ECO:0000256" key="3">
    <source>
        <dbReference type="PIRSR" id="PIRSR613078-2"/>
    </source>
</evidence>
<dbReference type="PROSITE" id="PS00175">
    <property type="entry name" value="PG_MUTASE"/>
    <property type="match status" value="1"/>
</dbReference>
<dbReference type="EMBL" id="HG001771">
    <property type="protein sequence ID" value="CDF36318.1"/>
    <property type="molecule type" value="Genomic_DNA"/>
</dbReference>
<proteinExistence type="predicted"/>
<dbReference type="Pfam" id="PF01591">
    <property type="entry name" value="6PF2K"/>
    <property type="match status" value="1"/>
</dbReference>
<accession>R7QEV4</accession>
<dbReference type="PIRSF" id="PIRSF000709">
    <property type="entry name" value="6PFK_2-Ptase"/>
    <property type="match status" value="1"/>
</dbReference>
<dbReference type="STRING" id="2769.R7QEV4"/>
<dbReference type="Pfam" id="PF00300">
    <property type="entry name" value="His_Phos_1"/>
    <property type="match status" value="1"/>
</dbReference>
<evidence type="ECO:0000313" key="7">
    <source>
        <dbReference type="Proteomes" id="UP000012073"/>
    </source>
</evidence>
<dbReference type="SUPFAM" id="SSF53254">
    <property type="entry name" value="Phosphoglycerate mutase-like"/>
    <property type="match status" value="1"/>
</dbReference>
<dbReference type="GO" id="GO:0003873">
    <property type="term" value="F:6-phosphofructo-2-kinase activity"/>
    <property type="evidence" value="ECO:0007669"/>
    <property type="project" value="InterPro"/>
</dbReference>
<dbReference type="GO" id="GO:0005524">
    <property type="term" value="F:ATP binding"/>
    <property type="evidence" value="ECO:0007669"/>
    <property type="project" value="UniProtKB-KW"/>
</dbReference>
<dbReference type="InterPro" id="IPR027417">
    <property type="entry name" value="P-loop_NTPase"/>
</dbReference>
<feature type="binding site" evidence="3">
    <location>
        <begin position="256"/>
        <end position="263"/>
    </location>
    <ligand>
        <name>substrate</name>
    </ligand>
</feature>
<organism evidence="6 7">
    <name type="scientific">Chondrus crispus</name>
    <name type="common">Carrageen Irish moss</name>
    <name type="synonym">Polymorpha crispa</name>
    <dbReference type="NCBI Taxonomy" id="2769"/>
    <lineage>
        <taxon>Eukaryota</taxon>
        <taxon>Rhodophyta</taxon>
        <taxon>Florideophyceae</taxon>
        <taxon>Rhodymeniophycidae</taxon>
        <taxon>Gigartinales</taxon>
        <taxon>Gigartinaceae</taxon>
        <taxon>Chondrus</taxon>
    </lineage>
</organism>
<keyword evidence="6" id="KW-0418">Kinase</keyword>
<feature type="binding site" evidence="3">
    <location>
        <position position="310"/>
    </location>
    <ligand>
        <name>substrate</name>
    </ligand>
</feature>
<dbReference type="Proteomes" id="UP000012073">
    <property type="component" value="Unassembled WGS sequence"/>
</dbReference>
<dbReference type="PhylomeDB" id="R7QEV4"/>
<dbReference type="GO" id="GO:0006000">
    <property type="term" value="P:fructose metabolic process"/>
    <property type="evidence" value="ECO:0007669"/>
    <property type="project" value="InterPro"/>
</dbReference>
<dbReference type="Gene3D" id="3.40.50.1240">
    <property type="entry name" value="Phosphoglycerate mutase-like"/>
    <property type="match status" value="1"/>
</dbReference>
<keyword evidence="2" id="KW-0067">ATP-binding</keyword>
<evidence type="ECO:0000256" key="4">
    <source>
        <dbReference type="SAM" id="MobiDB-lite"/>
    </source>
</evidence>
<dbReference type="PRINTS" id="PR00991">
    <property type="entry name" value="6PFRUCTKNASE"/>
</dbReference>
<dbReference type="FunFam" id="3.40.50.300:FF:000644">
    <property type="entry name" value="GpmB, Fructose-2,6-bisphosphatase"/>
    <property type="match status" value="1"/>
</dbReference>
<name>R7QEV4_CHOCR</name>
<dbReference type="PANTHER" id="PTHR10606">
    <property type="entry name" value="6-PHOSPHOFRUCTO-2-KINASE/FRUCTOSE-2,6-BISPHOSPHATASE"/>
    <property type="match status" value="1"/>
</dbReference>
<dbReference type="OrthoDB" id="267323at2759"/>
<feature type="region of interest" description="Disordered" evidence="4">
    <location>
        <begin position="1"/>
        <end position="33"/>
    </location>
</feature>
<dbReference type="InterPro" id="IPR013078">
    <property type="entry name" value="His_Pase_superF_clade-1"/>
</dbReference>
<evidence type="ECO:0000256" key="1">
    <source>
        <dbReference type="ARBA" id="ARBA00022741"/>
    </source>
</evidence>
<dbReference type="SUPFAM" id="SSF52540">
    <property type="entry name" value="P-loop containing nucleoside triphosphate hydrolases"/>
    <property type="match status" value="1"/>
</dbReference>
<gene>
    <name evidence="6" type="ORF">CHC_T00009308001</name>
</gene>
<reference evidence="7" key="1">
    <citation type="journal article" date="2013" name="Proc. Natl. Acad. Sci. U.S.A.">
        <title>Genome structure and metabolic features in the red seaweed Chondrus crispus shed light on evolution of the Archaeplastida.</title>
        <authorList>
            <person name="Collen J."/>
            <person name="Porcel B."/>
            <person name="Carre W."/>
            <person name="Ball S.G."/>
            <person name="Chaparro C."/>
            <person name="Tonon T."/>
            <person name="Barbeyron T."/>
            <person name="Michel G."/>
            <person name="Noel B."/>
            <person name="Valentin K."/>
            <person name="Elias M."/>
            <person name="Artiguenave F."/>
            <person name="Arun A."/>
            <person name="Aury J.M."/>
            <person name="Barbosa-Neto J.F."/>
            <person name="Bothwell J.H."/>
            <person name="Bouget F.Y."/>
            <person name="Brillet L."/>
            <person name="Cabello-Hurtado F."/>
            <person name="Capella-Gutierrez S."/>
            <person name="Charrier B."/>
            <person name="Cladiere L."/>
            <person name="Cock J.M."/>
            <person name="Coelho S.M."/>
            <person name="Colleoni C."/>
            <person name="Czjzek M."/>
            <person name="Da Silva C."/>
            <person name="Delage L."/>
            <person name="Denoeud F."/>
            <person name="Deschamps P."/>
            <person name="Dittami S.M."/>
            <person name="Gabaldon T."/>
            <person name="Gachon C.M."/>
            <person name="Groisillier A."/>
            <person name="Herve C."/>
            <person name="Jabbari K."/>
            <person name="Katinka M."/>
            <person name="Kloareg B."/>
            <person name="Kowalczyk N."/>
            <person name="Labadie K."/>
            <person name="Leblanc C."/>
            <person name="Lopez P.J."/>
            <person name="McLachlan D.H."/>
            <person name="Meslet-Cladiere L."/>
            <person name="Moustafa A."/>
            <person name="Nehr Z."/>
            <person name="Nyvall Collen P."/>
            <person name="Panaud O."/>
            <person name="Partensky F."/>
            <person name="Poulain J."/>
            <person name="Rensing S.A."/>
            <person name="Rousvoal S."/>
            <person name="Samson G."/>
            <person name="Symeonidi A."/>
            <person name="Weissenbach J."/>
            <person name="Zambounis A."/>
            <person name="Wincker P."/>
            <person name="Boyen C."/>
        </authorList>
    </citation>
    <scope>NUCLEOTIDE SEQUENCE [LARGE SCALE GENOMIC DNA]</scope>
    <source>
        <strain evidence="7">cv. Stackhouse</strain>
    </source>
</reference>
<feature type="domain" description="6-phosphofructo-2-kinase" evidence="5">
    <location>
        <begin position="35"/>
        <end position="247"/>
    </location>
</feature>
<dbReference type="CDD" id="cd07067">
    <property type="entry name" value="HP_PGM_like"/>
    <property type="match status" value="1"/>
</dbReference>
<dbReference type="Gene3D" id="3.40.50.300">
    <property type="entry name" value="P-loop containing nucleotide triphosphate hydrolases"/>
    <property type="match status" value="1"/>
</dbReference>
<evidence type="ECO:0000313" key="6">
    <source>
        <dbReference type="EMBL" id="CDF36318.1"/>
    </source>
</evidence>
<dbReference type="SMART" id="SM00855">
    <property type="entry name" value="PGAM"/>
    <property type="match status" value="1"/>
</dbReference>
<feature type="region of interest" description="Disordered" evidence="4">
    <location>
        <begin position="451"/>
        <end position="484"/>
    </location>
</feature>
<dbReference type="FunFam" id="3.40.50.1240:FF:000006">
    <property type="entry name" value="6-phosphofructo-2-kinase/fructose-2, 6-bisphosphatase"/>
    <property type="match status" value="1"/>
</dbReference>
<dbReference type="GeneID" id="17323851"/>